<keyword evidence="2" id="KW-1185">Reference proteome</keyword>
<protein>
    <submittedName>
        <fullName evidence="1">Uncharacterized protein</fullName>
    </submittedName>
</protein>
<evidence type="ECO:0000313" key="2">
    <source>
        <dbReference type="Proteomes" id="UP000005267"/>
    </source>
</evidence>
<organism evidence="1 2">
    <name type="scientific">Advenella kashmirensis (strain DSM 17095 / LMG 22695 / WT001)</name>
    <name type="common">Tetrathiobacter kashmirensis</name>
    <dbReference type="NCBI Taxonomy" id="1036672"/>
    <lineage>
        <taxon>Bacteria</taxon>
        <taxon>Pseudomonadati</taxon>
        <taxon>Pseudomonadota</taxon>
        <taxon>Betaproteobacteria</taxon>
        <taxon>Burkholderiales</taxon>
        <taxon>Alcaligenaceae</taxon>
    </lineage>
</organism>
<reference evidence="1 2" key="1">
    <citation type="journal article" date="2011" name="J. Bacteriol.">
        <title>Whole-genome shotgun sequencing of the sulfur-oxidizing chemoautotroph Tetrathiobacter kashmirensis.</title>
        <authorList>
            <person name="Ghosh W."/>
            <person name="George A."/>
            <person name="Agarwal A."/>
            <person name="Raj P."/>
            <person name="Alam M."/>
            <person name="Pyne P."/>
            <person name="Das Gupta S.K."/>
        </authorList>
    </citation>
    <scope>NUCLEOTIDE SEQUENCE [LARGE SCALE GENOMIC DNA]</scope>
    <source>
        <strain evidence="1 2">WT001</strain>
    </source>
</reference>
<dbReference type="HOGENOM" id="CLU_2821475_0_0_4"/>
<dbReference type="EMBL" id="CP003555">
    <property type="protein sequence ID" value="AFK62782.1"/>
    <property type="molecule type" value="Genomic_DNA"/>
</dbReference>
<proteinExistence type="predicted"/>
<evidence type="ECO:0000313" key="1">
    <source>
        <dbReference type="EMBL" id="AFK62782.1"/>
    </source>
</evidence>
<sequence length="66" mass="7398">MNKPRITALRVDGMDVNLFWVAHTDLAPYGDTKGEAVKAFCDQEGYEYSGQILFGDADYLVVRPTK</sequence>
<reference evidence="2" key="2">
    <citation type="journal article" date="2013" name="PLoS ONE">
        <title>Genome implosion elicits host-confinement in Alcaligenaceae: evidence from the comparative genomics of Tetrathiobacter kashmirensis, a pathogen in the making.</title>
        <authorList>
            <person name="Ghosh W."/>
            <person name="Alam M."/>
            <person name="Roy C."/>
            <person name="Pyne P."/>
            <person name="George A."/>
            <person name="Chakraborty R."/>
            <person name="Majumder S."/>
            <person name="Agarwal A."/>
            <person name="Chakraborty S."/>
            <person name="Majumdar S."/>
            <person name="Gupta S.K."/>
        </authorList>
    </citation>
    <scope>NUCLEOTIDE SEQUENCE [LARGE SCALE GENOMIC DNA]</scope>
    <source>
        <strain evidence="2">WT001</strain>
    </source>
</reference>
<gene>
    <name evidence="1" type="ordered locus">TKWG_13290</name>
</gene>
<dbReference type="Proteomes" id="UP000005267">
    <property type="component" value="Chromosome"/>
</dbReference>
<name>I3UCP4_ADVKW</name>
<accession>I3UCP4</accession>
<dbReference type="KEGG" id="aka:TKWG_13290"/>
<dbReference type="AlphaFoldDB" id="I3UCP4"/>
<dbReference type="STRING" id="1036672.TKWG_13290"/>